<sequence>MLTPRIMKLHRNIDHDWQMTPIDFQVTRIMKLHRNIDHDWQMTPIDFQVTSSPEHNVLMLYRKRKEYNIIDPNLQSAILI</sequence>
<reference evidence="1" key="1">
    <citation type="journal article" date="2019" name="bioRxiv">
        <title>The Genome of the Zebra Mussel, Dreissena polymorpha: A Resource for Invasive Species Research.</title>
        <authorList>
            <person name="McCartney M.A."/>
            <person name="Auch B."/>
            <person name="Kono T."/>
            <person name="Mallez S."/>
            <person name="Zhang Y."/>
            <person name="Obille A."/>
            <person name="Becker A."/>
            <person name="Abrahante J.E."/>
            <person name="Garbe J."/>
            <person name="Badalamenti J.P."/>
            <person name="Herman A."/>
            <person name="Mangelson H."/>
            <person name="Liachko I."/>
            <person name="Sullivan S."/>
            <person name="Sone E.D."/>
            <person name="Koren S."/>
            <person name="Silverstein K.A.T."/>
            <person name="Beckman K.B."/>
            <person name="Gohl D.M."/>
        </authorList>
    </citation>
    <scope>NUCLEOTIDE SEQUENCE</scope>
    <source>
        <strain evidence="1">Duluth1</strain>
        <tissue evidence="1">Whole animal</tissue>
    </source>
</reference>
<keyword evidence="2" id="KW-1185">Reference proteome</keyword>
<proteinExistence type="predicted"/>
<evidence type="ECO:0000313" key="2">
    <source>
        <dbReference type="Proteomes" id="UP000828390"/>
    </source>
</evidence>
<gene>
    <name evidence="1" type="ORF">DPMN_042640</name>
</gene>
<accession>A0A9D4CZX3</accession>
<protein>
    <submittedName>
        <fullName evidence="1">Uncharacterized protein</fullName>
    </submittedName>
</protein>
<dbReference type="EMBL" id="JAIWYP010000011">
    <property type="protein sequence ID" value="KAH3736080.1"/>
    <property type="molecule type" value="Genomic_DNA"/>
</dbReference>
<reference evidence="1" key="2">
    <citation type="submission" date="2020-11" db="EMBL/GenBank/DDBJ databases">
        <authorList>
            <person name="McCartney M.A."/>
            <person name="Auch B."/>
            <person name="Kono T."/>
            <person name="Mallez S."/>
            <person name="Becker A."/>
            <person name="Gohl D.M."/>
            <person name="Silverstein K.A.T."/>
            <person name="Koren S."/>
            <person name="Bechman K.B."/>
            <person name="Herman A."/>
            <person name="Abrahante J.E."/>
            <person name="Garbe J."/>
        </authorList>
    </citation>
    <scope>NUCLEOTIDE SEQUENCE</scope>
    <source>
        <strain evidence="1">Duluth1</strain>
        <tissue evidence="1">Whole animal</tissue>
    </source>
</reference>
<name>A0A9D4CZX3_DREPO</name>
<dbReference type="AlphaFoldDB" id="A0A9D4CZX3"/>
<evidence type="ECO:0000313" key="1">
    <source>
        <dbReference type="EMBL" id="KAH3736080.1"/>
    </source>
</evidence>
<organism evidence="1 2">
    <name type="scientific">Dreissena polymorpha</name>
    <name type="common">Zebra mussel</name>
    <name type="synonym">Mytilus polymorpha</name>
    <dbReference type="NCBI Taxonomy" id="45954"/>
    <lineage>
        <taxon>Eukaryota</taxon>
        <taxon>Metazoa</taxon>
        <taxon>Spiralia</taxon>
        <taxon>Lophotrochozoa</taxon>
        <taxon>Mollusca</taxon>
        <taxon>Bivalvia</taxon>
        <taxon>Autobranchia</taxon>
        <taxon>Heteroconchia</taxon>
        <taxon>Euheterodonta</taxon>
        <taxon>Imparidentia</taxon>
        <taxon>Neoheterodontei</taxon>
        <taxon>Myida</taxon>
        <taxon>Dreissenoidea</taxon>
        <taxon>Dreissenidae</taxon>
        <taxon>Dreissena</taxon>
    </lineage>
</organism>
<dbReference type="Proteomes" id="UP000828390">
    <property type="component" value="Unassembled WGS sequence"/>
</dbReference>
<comment type="caution">
    <text evidence="1">The sequence shown here is derived from an EMBL/GenBank/DDBJ whole genome shotgun (WGS) entry which is preliminary data.</text>
</comment>